<evidence type="ECO:0000256" key="5">
    <source>
        <dbReference type="ARBA" id="ARBA00023015"/>
    </source>
</evidence>
<name>A0A226BZ17_9FIRM</name>
<comment type="similarity">
    <text evidence="7">Belongs to the NusA family.</text>
</comment>
<proteinExistence type="inferred from homology"/>
<dbReference type="SUPFAM" id="SSF69705">
    <property type="entry name" value="Transcription factor NusA, N-terminal domain"/>
    <property type="match status" value="1"/>
</dbReference>
<dbReference type="GO" id="GO:0006353">
    <property type="term" value="P:DNA-templated transcription termination"/>
    <property type="evidence" value="ECO:0007669"/>
    <property type="project" value="UniProtKB-UniRule"/>
</dbReference>
<keyword evidence="2 7" id="KW-0963">Cytoplasm</keyword>
<dbReference type="SUPFAM" id="SSF50249">
    <property type="entry name" value="Nucleic acid-binding proteins"/>
    <property type="match status" value="1"/>
</dbReference>
<evidence type="ECO:0000313" key="9">
    <source>
        <dbReference type="EMBL" id="OWZ84273.1"/>
    </source>
</evidence>
<dbReference type="NCBIfam" id="TIGR01953">
    <property type="entry name" value="NusA"/>
    <property type="match status" value="1"/>
</dbReference>
<dbReference type="Pfam" id="PF13184">
    <property type="entry name" value="KH_NusA_1st"/>
    <property type="match status" value="1"/>
</dbReference>
<dbReference type="SMART" id="SM00316">
    <property type="entry name" value="S1"/>
    <property type="match status" value="1"/>
</dbReference>
<organism evidence="9 10">
    <name type="scientific">Natranaerobius trueperi</name>
    <dbReference type="NCBI Taxonomy" id="759412"/>
    <lineage>
        <taxon>Bacteria</taxon>
        <taxon>Bacillati</taxon>
        <taxon>Bacillota</taxon>
        <taxon>Clostridia</taxon>
        <taxon>Natranaerobiales</taxon>
        <taxon>Natranaerobiaceae</taxon>
        <taxon>Natranaerobius</taxon>
    </lineage>
</organism>
<accession>A0A226BZ17</accession>
<dbReference type="GO" id="GO:0031564">
    <property type="term" value="P:transcription antitermination"/>
    <property type="evidence" value="ECO:0007669"/>
    <property type="project" value="UniProtKB-UniRule"/>
</dbReference>
<dbReference type="PROSITE" id="PS50084">
    <property type="entry name" value="KH_TYPE_1"/>
    <property type="match status" value="1"/>
</dbReference>
<dbReference type="SUPFAM" id="SSF54814">
    <property type="entry name" value="Prokaryotic type KH domain (KH-domain type II)"/>
    <property type="match status" value="2"/>
</dbReference>
<dbReference type="InterPro" id="IPR030842">
    <property type="entry name" value="TF_NusA_bacterial"/>
</dbReference>
<dbReference type="InterPro" id="IPR015946">
    <property type="entry name" value="KH_dom-like_a/b"/>
</dbReference>
<dbReference type="PANTHER" id="PTHR22648:SF0">
    <property type="entry name" value="TRANSCRIPTION TERMINATION_ANTITERMINATION PROTEIN NUSA"/>
    <property type="match status" value="1"/>
</dbReference>
<dbReference type="Gene3D" id="3.30.300.20">
    <property type="match status" value="2"/>
</dbReference>
<dbReference type="HAMAP" id="MF_00945_B">
    <property type="entry name" value="NusA_B"/>
    <property type="match status" value="1"/>
</dbReference>
<dbReference type="Pfam" id="PF08529">
    <property type="entry name" value="NusA_N"/>
    <property type="match status" value="1"/>
</dbReference>
<comment type="subcellular location">
    <subcellularLocation>
        <location evidence="7">Cytoplasm</location>
    </subcellularLocation>
</comment>
<sequence length="353" mass="39967">MNREFIEAIEEIEQNKGVDKDILFEAIEAALISAYKRNFDSDKNVKVIMERETGDVKVFNQRKVVEEATDPREEISLEDARRISPEYQLDDVVDEEVTPKNFGRIAAQTAKQVVIQRIREAERELIYEEFVHKQDDIINGKVQRFEQNNVIVDLGKVEAILPPPEQMATDKYNQGDRLKSYVVEVKKTTKEPQVILSRTHPGLIKRLLELEVPEIYDGIVEIKGIAREAGYRSKVAVYSNEQEVDPVGSCVGNKGSRIQSIVEELNGENIDVITWSSDPSVFISNSLSPAKATNVTVIDEEEHKVRAIVPDHQLSLAIGREGQNARLAAKLTNWKIDILSESQAEERDNDISD</sequence>
<evidence type="ECO:0000259" key="8">
    <source>
        <dbReference type="PROSITE" id="PS50126"/>
    </source>
</evidence>
<dbReference type="InterPro" id="IPR025249">
    <property type="entry name" value="TF_NusA_KH_1st"/>
</dbReference>
<dbReference type="FunFam" id="2.40.50.140:FF:000058">
    <property type="entry name" value="Transcription termination/antitermination protein NusA"/>
    <property type="match status" value="1"/>
</dbReference>
<protein>
    <recommendedName>
        <fullName evidence="7">Transcription termination/antitermination protein NusA</fullName>
    </recommendedName>
</protein>
<evidence type="ECO:0000256" key="6">
    <source>
        <dbReference type="ARBA" id="ARBA00023163"/>
    </source>
</evidence>
<dbReference type="CDD" id="cd04455">
    <property type="entry name" value="S1_NusA"/>
    <property type="match status" value="1"/>
</dbReference>
<keyword evidence="5 7" id="KW-0805">Transcription regulation</keyword>
<evidence type="ECO:0000256" key="2">
    <source>
        <dbReference type="ARBA" id="ARBA00022490"/>
    </source>
</evidence>
<dbReference type="GO" id="GO:0003700">
    <property type="term" value="F:DNA-binding transcription factor activity"/>
    <property type="evidence" value="ECO:0007669"/>
    <property type="project" value="InterPro"/>
</dbReference>
<evidence type="ECO:0000256" key="1">
    <source>
        <dbReference type="ARBA" id="ARBA00022472"/>
    </source>
</evidence>
<dbReference type="CDD" id="cd02134">
    <property type="entry name" value="KH-II_NusA_rpt1"/>
    <property type="match status" value="1"/>
</dbReference>
<dbReference type="RefSeq" id="WP_089023058.1">
    <property type="nucleotide sequence ID" value="NZ_NIQC01000006.1"/>
</dbReference>
<comment type="subunit">
    <text evidence="7">Monomer. Binds directly to the core enzyme of the DNA-dependent RNA polymerase and to nascent RNA.</text>
</comment>
<dbReference type="InterPro" id="IPR012340">
    <property type="entry name" value="NA-bd_OB-fold"/>
</dbReference>
<dbReference type="FunFam" id="3.30.1480.10:FF:000002">
    <property type="entry name" value="Transcription termination/antitermination protein NusA"/>
    <property type="match status" value="1"/>
</dbReference>
<evidence type="ECO:0000256" key="7">
    <source>
        <dbReference type="HAMAP-Rule" id="MF_00945"/>
    </source>
</evidence>
<dbReference type="AlphaFoldDB" id="A0A226BZ17"/>
<reference evidence="9 10" key="1">
    <citation type="submission" date="2017-06" db="EMBL/GenBank/DDBJ databases">
        <title>Draft Genome Sequence of Natranaerobius trueperi halophilic, alkalithermophilic bacteria from soda lakes.</title>
        <authorList>
            <person name="Zhao B."/>
        </authorList>
    </citation>
    <scope>NUCLEOTIDE SEQUENCE [LARGE SCALE GENOMIC DNA]</scope>
    <source>
        <strain evidence="9 10">DSM 18760</strain>
    </source>
</reference>
<gene>
    <name evidence="7 9" type="primary">nusA</name>
    <name evidence="9" type="ORF">CDO51_04235</name>
</gene>
<dbReference type="InterPro" id="IPR003029">
    <property type="entry name" value="S1_domain"/>
</dbReference>
<dbReference type="Pfam" id="PF26594">
    <property type="entry name" value="KH_NusA_2nd"/>
    <property type="match status" value="1"/>
</dbReference>
<dbReference type="FunFam" id="3.30.300.20:FF:000005">
    <property type="entry name" value="Transcription termination/antitermination protein NusA"/>
    <property type="match status" value="1"/>
</dbReference>
<evidence type="ECO:0000256" key="3">
    <source>
        <dbReference type="ARBA" id="ARBA00022814"/>
    </source>
</evidence>
<dbReference type="PROSITE" id="PS50126">
    <property type="entry name" value="S1"/>
    <property type="match status" value="1"/>
</dbReference>
<dbReference type="Pfam" id="PF00575">
    <property type="entry name" value="S1"/>
    <property type="match status" value="1"/>
</dbReference>
<evidence type="ECO:0000256" key="4">
    <source>
        <dbReference type="ARBA" id="ARBA00022884"/>
    </source>
</evidence>
<evidence type="ECO:0000313" key="10">
    <source>
        <dbReference type="Proteomes" id="UP000214588"/>
    </source>
</evidence>
<dbReference type="GO" id="GO:0003723">
    <property type="term" value="F:RNA binding"/>
    <property type="evidence" value="ECO:0007669"/>
    <property type="project" value="UniProtKB-UniRule"/>
</dbReference>
<keyword evidence="4 7" id="KW-0694">RNA-binding</keyword>
<dbReference type="InterPro" id="IPR036555">
    <property type="entry name" value="NusA_N_sf"/>
</dbReference>
<keyword evidence="10" id="KW-1185">Reference proteome</keyword>
<dbReference type="InterPro" id="IPR058582">
    <property type="entry name" value="KH_NusA_2nd"/>
</dbReference>
<dbReference type="FunFam" id="3.30.300.20:FF:000002">
    <property type="entry name" value="Transcription termination/antitermination protein NusA"/>
    <property type="match status" value="1"/>
</dbReference>
<keyword evidence="3 7" id="KW-0889">Transcription antitermination</keyword>
<dbReference type="Gene3D" id="3.30.1480.10">
    <property type="entry name" value="NusA, N-terminal domain"/>
    <property type="match status" value="1"/>
</dbReference>
<dbReference type="Proteomes" id="UP000214588">
    <property type="component" value="Unassembled WGS sequence"/>
</dbReference>
<dbReference type="OrthoDB" id="9807233at2"/>
<dbReference type="InterPro" id="IPR009019">
    <property type="entry name" value="KH_sf_prok-type"/>
</dbReference>
<dbReference type="Gene3D" id="2.40.50.140">
    <property type="entry name" value="Nucleic acid-binding proteins"/>
    <property type="match status" value="1"/>
</dbReference>
<comment type="caution">
    <text evidence="9">The sequence shown here is derived from an EMBL/GenBank/DDBJ whole genome shotgun (WGS) entry which is preliminary data.</text>
</comment>
<dbReference type="PANTHER" id="PTHR22648">
    <property type="entry name" value="TRANSCRIPTION TERMINATION FACTOR NUSA"/>
    <property type="match status" value="1"/>
</dbReference>
<feature type="domain" description="S1 motif" evidence="8">
    <location>
        <begin position="135"/>
        <end position="199"/>
    </location>
</feature>
<dbReference type="CDD" id="cd22529">
    <property type="entry name" value="KH-II_NusA_rpt2"/>
    <property type="match status" value="1"/>
</dbReference>
<comment type="function">
    <text evidence="7">Participates in both transcription termination and antitermination.</text>
</comment>
<dbReference type="EMBL" id="NIQC01000006">
    <property type="protein sequence ID" value="OWZ84273.1"/>
    <property type="molecule type" value="Genomic_DNA"/>
</dbReference>
<dbReference type="InterPro" id="IPR010213">
    <property type="entry name" value="TF_NusA"/>
</dbReference>
<dbReference type="InterPro" id="IPR013735">
    <property type="entry name" value="TF_NusA_N"/>
</dbReference>
<dbReference type="GO" id="GO:0005829">
    <property type="term" value="C:cytosol"/>
    <property type="evidence" value="ECO:0007669"/>
    <property type="project" value="TreeGrafter"/>
</dbReference>
<keyword evidence="6 7" id="KW-0804">Transcription</keyword>
<keyword evidence="1 7" id="KW-0806">Transcription termination</keyword>